<dbReference type="PANTHER" id="PTHR33985:SF2">
    <property type="entry name" value="EXPRESSED PROTEIN"/>
    <property type="match status" value="1"/>
</dbReference>
<organism evidence="2 3">
    <name type="scientific">Hordeum vulgare subsp. vulgare</name>
    <name type="common">Domesticated barley</name>
    <dbReference type="NCBI Taxonomy" id="112509"/>
    <lineage>
        <taxon>Eukaryota</taxon>
        <taxon>Viridiplantae</taxon>
        <taxon>Streptophyta</taxon>
        <taxon>Embryophyta</taxon>
        <taxon>Tracheophyta</taxon>
        <taxon>Spermatophyta</taxon>
        <taxon>Magnoliopsida</taxon>
        <taxon>Liliopsida</taxon>
        <taxon>Poales</taxon>
        <taxon>Poaceae</taxon>
        <taxon>BOP clade</taxon>
        <taxon>Pooideae</taxon>
        <taxon>Triticodae</taxon>
        <taxon>Triticeae</taxon>
        <taxon>Hordeinae</taxon>
        <taxon>Hordeum</taxon>
    </lineage>
</organism>
<evidence type="ECO:0008006" key="4">
    <source>
        <dbReference type="Google" id="ProtNLM"/>
    </source>
</evidence>
<evidence type="ECO:0000256" key="1">
    <source>
        <dbReference type="SAM" id="MobiDB-lite"/>
    </source>
</evidence>
<feature type="region of interest" description="Disordered" evidence="1">
    <location>
        <begin position="119"/>
        <end position="174"/>
    </location>
</feature>
<accession>A0A8I6XJV6</accession>
<dbReference type="InterPro" id="IPR052806">
    <property type="entry name" value="Fasciclin-like_AGP"/>
</dbReference>
<dbReference type="Gramene" id="HORVU.MOREX.r3.5HG0427370.1">
    <property type="protein sequence ID" value="HORVU.MOREX.r3.5HG0427370.1.CDS1"/>
    <property type="gene ID" value="HORVU.MOREX.r3.5HG0427370"/>
</dbReference>
<feature type="region of interest" description="Disordered" evidence="1">
    <location>
        <begin position="72"/>
        <end position="105"/>
    </location>
</feature>
<proteinExistence type="predicted"/>
<sequence>MACSASWWDPVAKRRRRATGFIAPLRIQTHSNSNSNSFAPSHAARVPDMALHLHHHLLLLLLVLSTASATHSPETARAHHHHHRTATARFHPVPGAAPSMHQNHLHADSQSLLSPVDVDPVLSDAQPTDAAEARPAPLVLPAPDLAEATPQPREEGPASTTPAAATTSTTSTLLPHSATVATTTASPPPPPAASDAEHGLQQLERVLTSLGYNEMASEAPLLARDPPLARWPGAITVFAAPDAFLQASCPMCSRRHLLQQHIAMGYYPYSDLAAAATMKIPSASVGFCIKVVTERGPFDIHYARIYADGVEVSHPELYNDGRYVVHGLHGFLRPLTHSCFDGPHHHHLTGTGRSAAASAATAASVVRVMIRDAMARLRDGGYGFMALAMRVKFAELEKFANLTLFALDDPAIFVGGGHDYVSAVRFHIVPDHRLTRADLHRLRPGTVLPTLAGQGQSLVVTHGAGSASSSNDVRINYIPIKEADVVVNSRIAVHGVYAPFPRLDLADLAVSVAVASATDQTNGTCGVGGAFGDCPSSAAHGE</sequence>
<evidence type="ECO:0000313" key="3">
    <source>
        <dbReference type="Proteomes" id="UP000011116"/>
    </source>
</evidence>
<reference evidence="3" key="1">
    <citation type="journal article" date="2012" name="Nature">
        <title>A physical, genetic and functional sequence assembly of the barley genome.</title>
        <authorList>
            <consortium name="The International Barley Genome Sequencing Consortium"/>
            <person name="Mayer K.F."/>
            <person name="Waugh R."/>
            <person name="Brown J.W."/>
            <person name="Schulman A."/>
            <person name="Langridge P."/>
            <person name="Platzer M."/>
            <person name="Fincher G.B."/>
            <person name="Muehlbauer G.J."/>
            <person name="Sato K."/>
            <person name="Close T.J."/>
            <person name="Wise R.P."/>
            <person name="Stein N."/>
        </authorList>
    </citation>
    <scope>NUCLEOTIDE SEQUENCE [LARGE SCALE GENOMIC DNA]</scope>
    <source>
        <strain evidence="3">cv. Morex</strain>
    </source>
</reference>
<dbReference type="SUPFAM" id="SSF82153">
    <property type="entry name" value="FAS1 domain"/>
    <property type="match status" value="1"/>
</dbReference>
<feature type="compositionally biased region" description="Low complexity" evidence="1">
    <location>
        <begin position="157"/>
        <end position="174"/>
    </location>
</feature>
<dbReference type="AlphaFoldDB" id="A0A8I6XJV6"/>
<reference evidence="2" key="2">
    <citation type="submission" date="2020-10" db="EMBL/GenBank/DDBJ databases">
        <authorList>
            <person name="Scholz U."/>
            <person name="Mascher M."/>
            <person name="Fiebig A."/>
        </authorList>
    </citation>
    <scope>NUCLEOTIDE SEQUENCE [LARGE SCALE GENOMIC DNA]</scope>
    <source>
        <strain evidence="2">cv. Morex</strain>
    </source>
</reference>
<protein>
    <recommendedName>
        <fullName evidence="4">FAS1 domain-containing protein</fullName>
    </recommendedName>
</protein>
<keyword evidence="3" id="KW-1185">Reference proteome</keyword>
<feature type="compositionally biased region" description="Low complexity" evidence="1">
    <location>
        <begin position="133"/>
        <end position="148"/>
    </location>
</feature>
<dbReference type="InterPro" id="IPR036378">
    <property type="entry name" value="FAS1_dom_sf"/>
</dbReference>
<dbReference type="Proteomes" id="UP000011116">
    <property type="component" value="Chromosome 5H"/>
</dbReference>
<name>A0A8I6XJV6_HORVV</name>
<dbReference type="EnsemblPlants" id="HORVU.MOREX.r3.5HG0427370.1">
    <property type="protein sequence ID" value="HORVU.MOREX.r3.5HG0427370.1.CDS1"/>
    <property type="gene ID" value="HORVU.MOREX.r3.5HG0427370"/>
</dbReference>
<reference evidence="2" key="3">
    <citation type="submission" date="2022-01" db="UniProtKB">
        <authorList>
            <consortium name="EnsemblPlants"/>
        </authorList>
    </citation>
    <scope>IDENTIFICATION</scope>
    <source>
        <strain evidence="2">subsp. vulgare</strain>
    </source>
</reference>
<dbReference type="PANTHER" id="PTHR33985">
    <property type="entry name" value="OS02G0491300 PROTEIN-RELATED"/>
    <property type="match status" value="1"/>
</dbReference>
<evidence type="ECO:0000313" key="2">
    <source>
        <dbReference type="EnsemblPlants" id="HORVU.MOREX.r3.5HG0427370.1.CDS1"/>
    </source>
</evidence>
<gene>
    <name evidence="2" type="primary">LOC123395586</name>
</gene>